<comment type="caution">
    <text evidence="1">The sequence shown here is derived from an EMBL/GenBank/DDBJ whole genome shotgun (WGS) entry which is preliminary data.</text>
</comment>
<proteinExistence type="predicted"/>
<evidence type="ECO:0000313" key="2">
    <source>
        <dbReference type="Proteomes" id="UP000280296"/>
    </source>
</evidence>
<protein>
    <submittedName>
        <fullName evidence="1">Uncharacterized protein</fullName>
    </submittedName>
</protein>
<gene>
    <name evidence="1" type="ORF">TsocGM_14340</name>
</gene>
<keyword evidence="2" id="KW-1185">Reference proteome</keyword>
<dbReference type="OrthoDB" id="3698953at2"/>
<dbReference type="AlphaFoldDB" id="A0A432MHY4"/>
<reference evidence="1 2" key="2">
    <citation type="submission" date="2019-01" db="EMBL/GenBank/DDBJ databases">
        <title>Tautonia sociabilis, a novel thermotolerant planctomycete of Isosphaeraceae family, isolated from a 4000 m deep subterranean habitat.</title>
        <authorList>
            <person name="Kovaleva O.L."/>
            <person name="Elcheninov A.G."/>
            <person name="Van Heerden E."/>
            <person name="Toshchakov S.V."/>
            <person name="Novikov A."/>
            <person name="Bonch-Osmolovskaya E.A."/>
            <person name="Kublanov I.V."/>
        </authorList>
    </citation>
    <scope>NUCLEOTIDE SEQUENCE [LARGE SCALE GENOMIC DNA]</scope>
    <source>
        <strain evidence="1 2">GM2012</strain>
    </source>
</reference>
<organism evidence="1 2">
    <name type="scientific">Tautonia sociabilis</name>
    <dbReference type="NCBI Taxonomy" id="2080755"/>
    <lineage>
        <taxon>Bacteria</taxon>
        <taxon>Pseudomonadati</taxon>
        <taxon>Planctomycetota</taxon>
        <taxon>Planctomycetia</taxon>
        <taxon>Isosphaerales</taxon>
        <taxon>Isosphaeraceae</taxon>
        <taxon>Tautonia</taxon>
    </lineage>
</organism>
<dbReference type="RefSeq" id="WP_126726158.1">
    <property type="nucleotide sequence ID" value="NZ_RYZH01000027.1"/>
</dbReference>
<sequence length="93" mass="10713">MSRYKFKGRDPRHTIVIGWDNPLETFFAQVWDGEPADDDGVELWVGCEIGEIEDVEELVEIVAPYAEIPAEVVAKLVEDQRSWISARLKLIRR</sequence>
<name>A0A432MHY4_9BACT</name>
<evidence type="ECO:0000313" key="1">
    <source>
        <dbReference type="EMBL" id="RUL86972.1"/>
    </source>
</evidence>
<dbReference type="Proteomes" id="UP000280296">
    <property type="component" value="Unassembled WGS sequence"/>
</dbReference>
<accession>A0A432MHY4</accession>
<reference evidence="1 2" key="1">
    <citation type="submission" date="2018-12" db="EMBL/GenBank/DDBJ databases">
        <authorList>
            <person name="Toschakov S.V."/>
        </authorList>
    </citation>
    <scope>NUCLEOTIDE SEQUENCE [LARGE SCALE GENOMIC DNA]</scope>
    <source>
        <strain evidence="1 2">GM2012</strain>
    </source>
</reference>
<dbReference type="EMBL" id="RYZH01000027">
    <property type="protein sequence ID" value="RUL86972.1"/>
    <property type="molecule type" value="Genomic_DNA"/>
</dbReference>